<evidence type="ECO:0000313" key="3">
    <source>
        <dbReference type="Proteomes" id="UP000307841"/>
    </source>
</evidence>
<comment type="caution">
    <text evidence="2">The sequence shown here is derived from an EMBL/GenBank/DDBJ whole genome shotgun (WGS) entry which is preliminary data.</text>
</comment>
<dbReference type="AlphaFoldDB" id="A0A4U2YBS5"/>
<keyword evidence="1" id="KW-1133">Transmembrane helix</keyword>
<dbReference type="EMBL" id="SZNK01000001">
    <property type="protein sequence ID" value="TKI58277.1"/>
    <property type="molecule type" value="Genomic_DNA"/>
</dbReference>
<evidence type="ECO:0000313" key="2">
    <source>
        <dbReference type="EMBL" id="TKI58277.1"/>
    </source>
</evidence>
<keyword evidence="3" id="KW-1185">Reference proteome</keyword>
<dbReference type="Proteomes" id="UP000307841">
    <property type="component" value="Unassembled WGS sequence"/>
</dbReference>
<name>A0A4U2YBS5_9BACL</name>
<gene>
    <name evidence="2" type="ORF">E8L90_24385</name>
</gene>
<proteinExistence type="predicted"/>
<reference evidence="2 3" key="1">
    <citation type="submission" date="2019-04" db="EMBL/GenBank/DDBJ databases">
        <title>Whole genome sequencing of Brevibacillus sp. TGS2-1.</title>
        <authorList>
            <person name="Choi A."/>
        </authorList>
    </citation>
    <scope>NUCLEOTIDE SEQUENCE [LARGE SCALE GENOMIC DNA]</scope>
    <source>
        <strain evidence="2 3">TGS2-1</strain>
    </source>
</reference>
<evidence type="ECO:0000256" key="1">
    <source>
        <dbReference type="SAM" id="Phobius"/>
    </source>
</evidence>
<keyword evidence="1" id="KW-0472">Membrane</keyword>
<evidence type="ECO:0008006" key="4">
    <source>
        <dbReference type="Google" id="ProtNLM"/>
    </source>
</evidence>
<feature type="transmembrane region" description="Helical" evidence="1">
    <location>
        <begin position="44"/>
        <end position="65"/>
    </location>
</feature>
<protein>
    <recommendedName>
        <fullName evidence="4">DUF4367 domain-containing protein</fullName>
    </recommendedName>
</protein>
<accession>A0A4U2YBS5</accession>
<dbReference type="RefSeq" id="WP_137031715.1">
    <property type="nucleotide sequence ID" value="NZ_SZNK01000001.1"/>
</dbReference>
<sequence length="316" mass="36779">MSPNKSHENIKDLFNDPRIPQEIDISKQVMTKIKRDKERFFVKYKVSILIAIGLIASISSGYAAVQYYQLKNEKGEVLYEEKNSSQYQGKSKIVKELEPEKEKYYDKRWEIEDTLEPGTAAALYIAVYNPKKTVERVSRPFEFATLTDLRKKMGEGVYVPETLPGGYHFLDARFANGIQFDYEKYDKEALYKQAEKEKKEFVMQPLEWTNELDYMYATYKDSEGSYLNFNITNYEDVEGSTTYVVDLDKQKKEVIKIGKTEVLYTEEASEDRVSKRIVWVTEDSGKKLQYEVSTDGDKLNKDTISQFVNVVVPKNK</sequence>
<organism evidence="2 3">
    <name type="scientific">Brevibacillus antibioticus</name>
    <dbReference type="NCBI Taxonomy" id="2570228"/>
    <lineage>
        <taxon>Bacteria</taxon>
        <taxon>Bacillati</taxon>
        <taxon>Bacillota</taxon>
        <taxon>Bacilli</taxon>
        <taxon>Bacillales</taxon>
        <taxon>Paenibacillaceae</taxon>
        <taxon>Brevibacillus</taxon>
    </lineage>
</organism>
<keyword evidence="1" id="KW-0812">Transmembrane</keyword>
<dbReference type="OrthoDB" id="2644333at2"/>